<evidence type="ECO:0000313" key="2">
    <source>
        <dbReference type="Proteomes" id="UP000799324"/>
    </source>
</evidence>
<keyword evidence="2" id="KW-1185">Reference proteome</keyword>
<evidence type="ECO:0008006" key="3">
    <source>
        <dbReference type="Google" id="ProtNLM"/>
    </source>
</evidence>
<dbReference type="Gene3D" id="3.90.640.10">
    <property type="entry name" value="Actin, Chain A, domain 4"/>
    <property type="match status" value="1"/>
</dbReference>
<name>A0A6A6SWT6_9PLEO</name>
<dbReference type="PANTHER" id="PTHR14187:SF5">
    <property type="entry name" value="HEAT SHOCK 70 KDA PROTEIN 12A"/>
    <property type="match status" value="1"/>
</dbReference>
<dbReference type="Proteomes" id="UP000799324">
    <property type="component" value="Unassembled WGS sequence"/>
</dbReference>
<organism evidence="1 2">
    <name type="scientific">Lophiostoma macrostomum CBS 122681</name>
    <dbReference type="NCBI Taxonomy" id="1314788"/>
    <lineage>
        <taxon>Eukaryota</taxon>
        <taxon>Fungi</taxon>
        <taxon>Dikarya</taxon>
        <taxon>Ascomycota</taxon>
        <taxon>Pezizomycotina</taxon>
        <taxon>Dothideomycetes</taxon>
        <taxon>Pleosporomycetidae</taxon>
        <taxon>Pleosporales</taxon>
        <taxon>Lophiostomataceae</taxon>
        <taxon>Lophiostoma</taxon>
    </lineage>
</organism>
<evidence type="ECO:0000313" key="1">
    <source>
        <dbReference type="EMBL" id="KAF2651441.1"/>
    </source>
</evidence>
<dbReference type="InterPro" id="IPR043129">
    <property type="entry name" value="ATPase_NBD"/>
</dbReference>
<reference evidence="1" key="1">
    <citation type="journal article" date="2020" name="Stud. Mycol.">
        <title>101 Dothideomycetes genomes: a test case for predicting lifestyles and emergence of pathogens.</title>
        <authorList>
            <person name="Haridas S."/>
            <person name="Albert R."/>
            <person name="Binder M."/>
            <person name="Bloem J."/>
            <person name="Labutti K."/>
            <person name="Salamov A."/>
            <person name="Andreopoulos B."/>
            <person name="Baker S."/>
            <person name="Barry K."/>
            <person name="Bills G."/>
            <person name="Bluhm B."/>
            <person name="Cannon C."/>
            <person name="Castanera R."/>
            <person name="Culley D."/>
            <person name="Daum C."/>
            <person name="Ezra D."/>
            <person name="Gonzalez J."/>
            <person name="Henrissat B."/>
            <person name="Kuo A."/>
            <person name="Liang C."/>
            <person name="Lipzen A."/>
            <person name="Lutzoni F."/>
            <person name="Magnuson J."/>
            <person name="Mondo S."/>
            <person name="Nolan M."/>
            <person name="Ohm R."/>
            <person name="Pangilinan J."/>
            <person name="Park H.-J."/>
            <person name="Ramirez L."/>
            <person name="Alfaro M."/>
            <person name="Sun H."/>
            <person name="Tritt A."/>
            <person name="Yoshinaga Y."/>
            <person name="Zwiers L.-H."/>
            <person name="Turgeon B."/>
            <person name="Goodwin S."/>
            <person name="Spatafora J."/>
            <person name="Crous P."/>
            <person name="Grigoriev I."/>
        </authorList>
    </citation>
    <scope>NUCLEOTIDE SEQUENCE</scope>
    <source>
        <strain evidence="1">CBS 122681</strain>
    </source>
</reference>
<dbReference type="PANTHER" id="PTHR14187">
    <property type="entry name" value="ALPHA KINASE/ELONGATION FACTOR 2 KINASE"/>
    <property type="match status" value="1"/>
</dbReference>
<dbReference type="OrthoDB" id="2963168at2759"/>
<dbReference type="AlphaFoldDB" id="A0A6A6SWT6"/>
<gene>
    <name evidence="1" type="ORF">K491DRAFT_637347</name>
</gene>
<dbReference type="SUPFAM" id="SSF53067">
    <property type="entry name" value="Actin-like ATPase domain"/>
    <property type="match status" value="2"/>
</dbReference>
<accession>A0A6A6SWT6</accession>
<dbReference type="Gene3D" id="3.30.420.40">
    <property type="match status" value="2"/>
</dbReference>
<protein>
    <recommendedName>
        <fullName evidence="3">Actin-like ATPase domain-containing protein</fullName>
    </recommendedName>
</protein>
<proteinExistence type="predicted"/>
<sequence length="635" mass="71779">MPDYLYIGIDFGTTFSGAAWALSRQPDRIKIVTKWKSDHAYNTDDAKTPTEIVYEEPKVIYEDDADGKRARTITGWGHDIRPEERPLKWFKLCLVDAANLPTHVRDSAQLRQATDKLNSLGISAVEATADYLRKLWTHTIAAIERELGKRAVDGLPFRVIVTVPAMWPPKAMERTERAARKAGILESRLCGETKLDLVPEPEAAALATLAEFRGRPGVQRGDVVTVCDCGGGTIDITSYQIEKPEPVVLVKECIGGDGDMCGGIFVDENFEKLLQRKLDKRWEKLRPEQQKKVFNTEWEYGIKRSFENDNREWEVRLPAEAIGHSLGTFRRKASKRVDLSGHDVKLSKGSLKLTREHVLEVFDPITTKIQKLIRKQVQEVMASVGRSPTCVLLVGGFGRCLYLYHALKTDIGSQGIEILQADGDGPWTAICRGAVIKALSDDCFKSEVRVTTRVSKYNYGISHMSPFDPEVHRLEDKEWIPRWTSFKAMNQMKWYLRKGGNISAQEPVKMSFTKLYATASEIPNNEFQVDIWTSDDVNPPNRKTKGSKEHSTVTVTLETPFEDLPTYTNANFDTYRMVEWEIELTCSGTLLRFAAIVNGKRQKAKNIKAEYRASAGYDDPDLSSLLPRLRNVELE</sequence>
<dbReference type="CDD" id="cd10170">
    <property type="entry name" value="ASKHA_NBD_HSP70"/>
    <property type="match status" value="1"/>
</dbReference>
<dbReference type="EMBL" id="MU004425">
    <property type="protein sequence ID" value="KAF2651441.1"/>
    <property type="molecule type" value="Genomic_DNA"/>
</dbReference>